<dbReference type="RefSeq" id="WP_058117967.1">
    <property type="nucleotide sequence ID" value="NZ_CP011307.1"/>
</dbReference>
<keyword evidence="2" id="KW-1185">Reference proteome</keyword>
<name>A0A0S2W534_9FIRM</name>
<reference evidence="1 2" key="1">
    <citation type="journal article" date="2015" name="Nat. Commun.">
        <title>Production of butyrate from lysine and the Amadori product fructoselysine by a human gut commensal.</title>
        <authorList>
            <person name="Bui T.P."/>
            <person name="Ritari J."/>
            <person name="Boeren S."/>
            <person name="de Waard P."/>
            <person name="Plugge C.M."/>
            <person name="de Vos W.M."/>
        </authorList>
    </citation>
    <scope>NUCLEOTIDE SEQUENCE [LARGE SCALE GENOMIC DNA]</scope>
    <source>
        <strain evidence="1 2">AF211</strain>
    </source>
</reference>
<organism evidence="1 2">
    <name type="scientific">Intestinimonas butyriciproducens</name>
    <dbReference type="NCBI Taxonomy" id="1297617"/>
    <lineage>
        <taxon>Bacteria</taxon>
        <taxon>Bacillati</taxon>
        <taxon>Bacillota</taxon>
        <taxon>Clostridia</taxon>
        <taxon>Eubacteriales</taxon>
        <taxon>Intestinimonas</taxon>
    </lineage>
</organism>
<evidence type="ECO:0000313" key="1">
    <source>
        <dbReference type="EMBL" id="ALP94465.1"/>
    </source>
</evidence>
<protein>
    <recommendedName>
        <fullName evidence="3">Alcohol acetyltransferase</fullName>
    </recommendedName>
</protein>
<dbReference type="Proteomes" id="UP000064844">
    <property type="component" value="Chromosome"/>
</dbReference>
<dbReference type="SUPFAM" id="SSF52777">
    <property type="entry name" value="CoA-dependent acyltransferases"/>
    <property type="match status" value="1"/>
</dbReference>
<dbReference type="PATRIC" id="fig|1297617.4.peg.2138"/>
<evidence type="ECO:0000313" key="2">
    <source>
        <dbReference type="Proteomes" id="UP000064844"/>
    </source>
</evidence>
<dbReference type="InterPro" id="IPR023213">
    <property type="entry name" value="CAT-like_dom_sf"/>
</dbReference>
<accession>A0A0S2W534</accession>
<dbReference type="STRING" id="1297617.IB211_02074c"/>
<dbReference type="eggNOG" id="COG4908">
    <property type="taxonomic scope" value="Bacteria"/>
</dbReference>
<proteinExistence type="predicted"/>
<dbReference type="EMBL" id="CP011307">
    <property type="protein sequence ID" value="ALP94465.1"/>
    <property type="molecule type" value="Genomic_DNA"/>
</dbReference>
<dbReference type="KEGG" id="ibu:IB211_02074c"/>
<dbReference type="Gene3D" id="3.30.559.10">
    <property type="entry name" value="Chloramphenicol acetyltransferase-like domain"/>
    <property type="match status" value="1"/>
</dbReference>
<evidence type="ECO:0008006" key="3">
    <source>
        <dbReference type="Google" id="ProtNLM"/>
    </source>
</evidence>
<gene>
    <name evidence="1" type="ORF">IB211_02074c</name>
</gene>
<dbReference type="AlphaFoldDB" id="A0A0S2W534"/>
<dbReference type="Gene3D" id="3.30.559.30">
    <property type="entry name" value="Nonribosomal peptide synthetase, condensation domain"/>
    <property type="match status" value="1"/>
</dbReference>
<sequence>MPREKRQKPVWYKLDNAAMMYSAIQKENYSAIYRFSAVMTELVDPEALQRAIDKTLPRFPGFRVRIKRGAFWYYFEPNGAPGPFVKEDMKNPCQPVRFGEDDGWLIRFFYYGHRISLEVFHALADGAGSLTLLRTLLAVYLRELGHDIPNTDGVLDIDEPPPREEQEDAYFRYAKSRVRKGMGDRRAYQGNGTPEPFYTLNVTMGLVPLDKLRETARGYGASVTEYLAAVLIEAILAKQRREGRRRELPVALAVPINLRPHFPSKTLRNFILTVRPSIDPELGDYTFPEIVAQVHHHMRLHISRQEMQAVITRNVMLQKNRLLQIVPAPLKNLAMAVSYKIAGCRPYSTTFTNPGAFQVPAVMEPHIQRMEVILGQSYTPRANCASLSFGNTMEITFAGTVKESEVERDFFRHLVREGIHVKVISNREE</sequence>
<reference evidence="2" key="2">
    <citation type="submission" date="2015-04" db="EMBL/GenBank/DDBJ databases">
        <title>A butyrogenic pathway from the amino acid lysine in a human gut commensal.</title>
        <authorList>
            <person name="de Vos W.M."/>
            <person name="Bui N.T.P."/>
            <person name="Plugge C.M."/>
            <person name="Ritari J."/>
        </authorList>
    </citation>
    <scope>NUCLEOTIDE SEQUENCE [LARGE SCALE GENOMIC DNA]</scope>
    <source>
        <strain evidence="2">AF211</strain>
    </source>
</reference>